<dbReference type="InterPro" id="IPR008266">
    <property type="entry name" value="Tyr_kinase_AS"/>
</dbReference>
<dbReference type="GO" id="GO:0043235">
    <property type="term" value="C:receptor complex"/>
    <property type="evidence" value="ECO:0007669"/>
    <property type="project" value="TreeGrafter"/>
</dbReference>
<gene>
    <name evidence="7" type="ORF">HOLleu_37888</name>
</gene>
<feature type="transmembrane region" description="Helical" evidence="5">
    <location>
        <begin position="136"/>
        <end position="157"/>
    </location>
</feature>
<dbReference type="GO" id="GO:0005886">
    <property type="term" value="C:plasma membrane"/>
    <property type="evidence" value="ECO:0007669"/>
    <property type="project" value="TreeGrafter"/>
</dbReference>
<reference evidence="7" key="1">
    <citation type="submission" date="2021-10" db="EMBL/GenBank/DDBJ databases">
        <title>Tropical sea cucumber genome reveals ecological adaptation and Cuvierian tubules defense mechanism.</title>
        <authorList>
            <person name="Chen T."/>
        </authorList>
    </citation>
    <scope>NUCLEOTIDE SEQUENCE</scope>
    <source>
        <strain evidence="7">Nanhai2018</strain>
        <tissue evidence="7">Muscle</tissue>
    </source>
</reference>
<evidence type="ECO:0000259" key="6">
    <source>
        <dbReference type="PROSITE" id="PS50011"/>
    </source>
</evidence>
<name>A0A9Q0YIN6_HOLLE</name>
<feature type="region of interest" description="Disordered" evidence="4">
    <location>
        <begin position="102"/>
        <end position="125"/>
    </location>
</feature>
<dbReference type="AlphaFoldDB" id="A0A9Q0YIN6"/>
<organism evidence="7 8">
    <name type="scientific">Holothuria leucospilota</name>
    <name type="common">Black long sea cucumber</name>
    <name type="synonym">Mertensiothuria leucospilota</name>
    <dbReference type="NCBI Taxonomy" id="206669"/>
    <lineage>
        <taxon>Eukaryota</taxon>
        <taxon>Metazoa</taxon>
        <taxon>Echinodermata</taxon>
        <taxon>Eleutherozoa</taxon>
        <taxon>Echinozoa</taxon>
        <taxon>Holothuroidea</taxon>
        <taxon>Aspidochirotacea</taxon>
        <taxon>Aspidochirotida</taxon>
        <taxon>Holothuriidae</taxon>
        <taxon>Holothuria</taxon>
    </lineage>
</organism>
<keyword evidence="7" id="KW-0675">Receptor</keyword>
<dbReference type="InterPro" id="IPR011009">
    <property type="entry name" value="Kinase-like_dom_sf"/>
</dbReference>
<evidence type="ECO:0000256" key="5">
    <source>
        <dbReference type="SAM" id="Phobius"/>
    </source>
</evidence>
<evidence type="ECO:0000313" key="8">
    <source>
        <dbReference type="Proteomes" id="UP001152320"/>
    </source>
</evidence>
<comment type="subcellular location">
    <subcellularLocation>
        <location evidence="1">Membrane</location>
        <topology evidence="1">Single-pass membrane protein</topology>
    </subcellularLocation>
</comment>
<keyword evidence="3" id="KW-0067">ATP-binding</keyword>
<comment type="catalytic activity">
    <reaction evidence="2">
        <text>L-tyrosyl-[protein] + ATP = O-phospho-L-tyrosyl-[protein] + ADP + H(+)</text>
        <dbReference type="Rhea" id="RHEA:10596"/>
        <dbReference type="Rhea" id="RHEA-COMP:10136"/>
        <dbReference type="Rhea" id="RHEA-COMP:20101"/>
        <dbReference type="ChEBI" id="CHEBI:15378"/>
        <dbReference type="ChEBI" id="CHEBI:30616"/>
        <dbReference type="ChEBI" id="CHEBI:46858"/>
        <dbReference type="ChEBI" id="CHEBI:61978"/>
        <dbReference type="ChEBI" id="CHEBI:456216"/>
        <dbReference type="EC" id="2.7.10.1"/>
    </reaction>
</comment>
<dbReference type="GO" id="GO:0005524">
    <property type="term" value="F:ATP binding"/>
    <property type="evidence" value="ECO:0007669"/>
    <property type="project" value="UniProtKB-UniRule"/>
</dbReference>
<dbReference type="EMBL" id="JAIZAY010000020">
    <property type="protein sequence ID" value="KAJ8022869.1"/>
    <property type="molecule type" value="Genomic_DNA"/>
</dbReference>
<protein>
    <submittedName>
        <fullName evidence="7">Proto-oncogene tyrosine-protein kinase receptor Ret</fullName>
    </submittedName>
</protein>
<keyword evidence="7" id="KW-0418">Kinase</keyword>
<accession>A0A9Q0YIN6</accession>
<keyword evidence="5" id="KW-0812">Transmembrane</keyword>
<dbReference type="PANTHER" id="PTHR24416">
    <property type="entry name" value="TYROSINE-PROTEIN KINASE RECEPTOR"/>
    <property type="match status" value="1"/>
</dbReference>
<dbReference type="InterPro" id="IPR000719">
    <property type="entry name" value="Prot_kinase_dom"/>
</dbReference>
<dbReference type="CDD" id="cd00192">
    <property type="entry name" value="PTKc"/>
    <property type="match status" value="1"/>
</dbReference>
<evidence type="ECO:0000313" key="7">
    <source>
        <dbReference type="EMBL" id="KAJ8022869.1"/>
    </source>
</evidence>
<dbReference type="PROSITE" id="PS50011">
    <property type="entry name" value="PROTEIN_KINASE_DOM"/>
    <property type="match status" value="1"/>
</dbReference>
<dbReference type="InterPro" id="IPR050122">
    <property type="entry name" value="RTK"/>
</dbReference>
<evidence type="ECO:0000256" key="4">
    <source>
        <dbReference type="SAM" id="MobiDB-lite"/>
    </source>
</evidence>
<keyword evidence="7" id="KW-0808">Transferase</keyword>
<proteinExistence type="predicted"/>
<keyword evidence="3" id="KW-0547">Nucleotide-binding</keyword>
<evidence type="ECO:0000256" key="3">
    <source>
        <dbReference type="PROSITE-ProRule" id="PRU10141"/>
    </source>
</evidence>
<dbReference type="Gene3D" id="1.10.510.10">
    <property type="entry name" value="Transferase(Phosphotransferase) domain 1"/>
    <property type="match status" value="1"/>
</dbReference>
<dbReference type="PROSITE" id="PS00107">
    <property type="entry name" value="PROTEIN_KINASE_ATP"/>
    <property type="match status" value="1"/>
</dbReference>
<evidence type="ECO:0000256" key="2">
    <source>
        <dbReference type="ARBA" id="ARBA00051243"/>
    </source>
</evidence>
<dbReference type="GO" id="GO:0007169">
    <property type="term" value="P:cell surface receptor protein tyrosine kinase signaling pathway"/>
    <property type="evidence" value="ECO:0007669"/>
    <property type="project" value="TreeGrafter"/>
</dbReference>
<feature type="binding site" evidence="3">
    <location>
        <position position="252"/>
    </location>
    <ligand>
        <name>ATP</name>
        <dbReference type="ChEBI" id="CHEBI:30616"/>
    </ligand>
</feature>
<feature type="domain" description="Protein kinase" evidence="6">
    <location>
        <begin position="218"/>
        <end position="439"/>
    </location>
</feature>
<dbReference type="PRINTS" id="PR00109">
    <property type="entry name" value="TYRKINASE"/>
</dbReference>
<keyword evidence="5" id="KW-1133">Transmembrane helix</keyword>
<sequence length="439" mass="49760">MFVDTVHRHRGVSGGINRTGWRLPLLSARVLLTLQHARTKFVMIGRRKLRYVGRIAPVKNVRFGWKNAKSHVGIAQAVGPCKCSEIGVCSCRITEDNNLSSTEKSFQNDTKEKQPFPQGEPSPHSQNPDWCGQLCIILGPVLLLGLCISIILVIVFLRKRRVLQLPVICAGIKSRNFIELEGAFDSISSDYLSDDFITWKRAARVVHDSRWEFSRNNLIFDKVLGEGEYGRVLRAQALNIRGHTGYTPVAVKMMKTTASPSEVQDFVRELELLKQVNHPNVIRLLGAVTTKGPFLVIVEYCEHGALRSFLRANRKRAPVFNENHDSLLNATPVNIGRHELVSYAWQICRGMYYLSCLKFVHRDLAARNILVTSDYVMKISDFGLSRDIYEEETYVKKGKGRIPVKWMAVEVLYDNICTSKSDVWSFGVLLWEMMTMGSS</sequence>
<dbReference type="PROSITE" id="PS00109">
    <property type="entry name" value="PROTEIN_KINASE_TYR"/>
    <property type="match status" value="1"/>
</dbReference>
<dbReference type="Gene3D" id="3.30.200.20">
    <property type="entry name" value="Phosphorylase Kinase, domain 1"/>
    <property type="match status" value="1"/>
</dbReference>
<dbReference type="InterPro" id="IPR001245">
    <property type="entry name" value="Ser-Thr/Tyr_kinase_cat_dom"/>
</dbReference>
<dbReference type="PANTHER" id="PTHR24416:SF617">
    <property type="entry name" value="RET ONCOGENE, ISOFORM A"/>
    <property type="match status" value="1"/>
</dbReference>
<dbReference type="FunFam" id="3.30.200.20:FF:000234">
    <property type="entry name" value="Proto-oncogene tyrosine-protein kinase receptor Ret"/>
    <property type="match status" value="1"/>
</dbReference>
<evidence type="ECO:0000256" key="1">
    <source>
        <dbReference type="ARBA" id="ARBA00004167"/>
    </source>
</evidence>
<keyword evidence="5" id="KW-0472">Membrane</keyword>
<dbReference type="Pfam" id="PF07714">
    <property type="entry name" value="PK_Tyr_Ser-Thr"/>
    <property type="match status" value="1"/>
</dbReference>
<dbReference type="GO" id="GO:0004714">
    <property type="term" value="F:transmembrane receptor protein tyrosine kinase activity"/>
    <property type="evidence" value="ECO:0007669"/>
    <property type="project" value="UniProtKB-EC"/>
</dbReference>
<dbReference type="InterPro" id="IPR017441">
    <property type="entry name" value="Protein_kinase_ATP_BS"/>
</dbReference>
<dbReference type="SMART" id="SM00219">
    <property type="entry name" value="TyrKc"/>
    <property type="match status" value="1"/>
</dbReference>
<dbReference type="Proteomes" id="UP001152320">
    <property type="component" value="Chromosome 20"/>
</dbReference>
<dbReference type="OrthoDB" id="4062651at2759"/>
<dbReference type="InterPro" id="IPR020635">
    <property type="entry name" value="Tyr_kinase_cat_dom"/>
</dbReference>
<comment type="caution">
    <text evidence="7">The sequence shown here is derived from an EMBL/GenBank/DDBJ whole genome shotgun (WGS) entry which is preliminary data.</text>
</comment>
<dbReference type="SUPFAM" id="SSF56112">
    <property type="entry name" value="Protein kinase-like (PK-like)"/>
    <property type="match status" value="1"/>
</dbReference>
<keyword evidence="8" id="KW-1185">Reference proteome</keyword>